<evidence type="ECO:0000313" key="1">
    <source>
        <dbReference type="EMBL" id="RIB10386.1"/>
    </source>
</evidence>
<organism evidence="1 2">
    <name type="scientific">Gigaspora rosea</name>
    <dbReference type="NCBI Taxonomy" id="44941"/>
    <lineage>
        <taxon>Eukaryota</taxon>
        <taxon>Fungi</taxon>
        <taxon>Fungi incertae sedis</taxon>
        <taxon>Mucoromycota</taxon>
        <taxon>Glomeromycotina</taxon>
        <taxon>Glomeromycetes</taxon>
        <taxon>Diversisporales</taxon>
        <taxon>Gigasporaceae</taxon>
        <taxon>Gigaspora</taxon>
    </lineage>
</organism>
<dbReference type="AlphaFoldDB" id="A0A397UT65"/>
<dbReference type="EMBL" id="QKWP01001257">
    <property type="protein sequence ID" value="RIB10386.1"/>
    <property type="molecule type" value="Genomic_DNA"/>
</dbReference>
<feature type="non-terminal residue" evidence="1">
    <location>
        <position position="1"/>
    </location>
</feature>
<dbReference type="OrthoDB" id="775571at2759"/>
<proteinExistence type="predicted"/>
<reference evidence="1 2" key="1">
    <citation type="submission" date="2018-06" db="EMBL/GenBank/DDBJ databases">
        <title>Comparative genomics reveals the genomic features of Rhizophagus irregularis, R. cerebriforme, R. diaphanum and Gigaspora rosea, and their symbiotic lifestyle signature.</title>
        <authorList>
            <person name="Morin E."/>
            <person name="San Clemente H."/>
            <person name="Chen E.C.H."/>
            <person name="De La Providencia I."/>
            <person name="Hainaut M."/>
            <person name="Kuo A."/>
            <person name="Kohler A."/>
            <person name="Murat C."/>
            <person name="Tang N."/>
            <person name="Roy S."/>
            <person name="Loubradou J."/>
            <person name="Henrissat B."/>
            <person name="Grigoriev I.V."/>
            <person name="Corradi N."/>
            <person name="Roux C."/>
            <person name="Martin F.M."/>
        </authorList>
    </citation>
    <scope>NUCLEOTIDE SEQUENCE [LARGE SCALE GENOMIC DNA]</scope>
    <source>
        <strain evidence="1 2">DAOM 194757</strain>
    </source>
</reference>
<dbReference type="Proteomes" id="UP000266673">
    <property type="component" value="Unassembled WGS sequence"/>
</dbReference>
<evidence type="ECO:0000313" key="2">
    <source>
        <dbReference type="Proteomes" id="UP000266673"/>
    </source>
</evidence>
<gene>
    <name evidence="1" type="ORF">C2G38_2106230</name>
</gene>
<accession>A0A397UT65</accession>
<protein>
    <submittedName>
        <fullName evidence="1">Uncharacterized protein</fullName>
    </submittedName>
</protein>
<sequence length="75" mass="8756">MGIVSRHIQYICSNTISTLLMIKNLAQIFRFETQQFISAFQGYAFNVAILSTWSHFMNSLIDRTSNRTFKVFMEP</sequence>
<name>A0A397UT65_9GLOM</name>
<comment type="caution">
    <text evidence="1">The sequence shown here is derived from an EMBL/GenBank/DDBJ whole genome shotgun (WGS) entry which is preliminary data.</text>
</comment>
<keyword evidence="2" id="KW-1185">Reference proteome</keyword>